<dbReference type="SUPFAM" id="SSF140566">
    <property type="entry name" value="FlgN-like"/>
    <property type="match status" value="1"/>
</dbReference>
<sequence length="111" mass="12289">MKVPVQALCALLEDEKEALLGGKYDQLEGFANAKQRAVQSLQGQGLPQTTLEILQRGLAQNAALLGSAAQGFQDARHMLTRLRDGQDTQMYDRCGTSKTMRRVENQLERKA</sequence>
<dbReference type="GO" id="GO:0044780">
    <property type="term" value="P:bacterial-type flagellum assembly"/>
    <property type="evidence" value="ECO:0007669"/>
    <property type="project" value="InterPro"/>
</dbReference>
<reference evidence="1 2" key="1">
    <citation type="submission" date="2019-06" db="EMBL/GenBank/DDBJ databases">
        <title>Genomic Encyclopedia of Archaeal and Bacterial Type Strains, Phase II (KMG-II): from individual species to whole genera.</title>
        <authorList>
            <person name="Goeker M."/>
        </authorList>
    </citation>
    <scope>NUCLEOTIDE SEQUENCE [LARGE SCALE GENOMIC DNA]</scope>
    <source>
        <strain evidence="1 2">DSM 18423</strain>
    </source>
</reference>
<gene>
    <name evidence="1" type="ORF">BD293_0811</name>
</gene>
<dbReference type="InterPro" id="IPR036679">
    <property type="entry name" value="FlgN-like_sf"/>
</dbReference>
<evidence type="ECO:0008006" key="3">
    <source>
        <dbReference type="Google" id="ProtNLM"/>
    </source>
</evidence>
<dbReference type="AlphaFoldDB" id="A0A543KAV3"/>
<organism evidence="1 2">
    <name type="scientific">Roseinatronobacter monicus</name>
    <dbReference type="NCBI Taxonomy" id="393481"/>
    <lineage>
        <taxon>Bacteria</taxon>
        <taxon>Pseudomonadati</taxon>
        <taxon>Pseudomonadota</taxon>
        <taxon>Alphaproteobacteria</taxon>
        <taxon>Rhodobacterales</taxon>
        <taxon>Paracoccaceae</taxon>
        <taxon>Roseinatronobacter</taxon>
    </lineage>
</organism>
<accession>A0A543KAV3</accession>
<evidence type="ECO:0000313" key="2">
    <source>
        <dbReference type="Proteomes" id="UP000320582"/>
    </source>
</evidence>
<name>A0A543KAV3_9RHOB</name>
<comment type="caution">
    <text evidence="1">The sequence shown here is derived from an EMBL/GenBank/DDBJ whole genome shotgun (WGS) entry which is preliminary data.</text>
</comment>
<protein>
    <recommendedName>
        <fullName evidence="3">FlgN protein</fullName>
    </recommendedName>
</protein>
<dbReference type="Proteomes" id="UP000320582">
    <property type="component" value="Unassembled WGS sequence"/>
</dbReference>
<proteinExistence type="predicted"/>
<evidence type="ECO:0000313" key="1">
    <source>
        <dbReference type="EMBL" id="TQM92218.1"/>
    </source>
</evidence>
<dbReference type="EMBL" id="VFPT01000001">
    <property type="protein sequence ID" value="TQM92218.1"/>
    <property type="molecule type" value="Genomic_DNA"/>
</dbReference>
<keyword evidence="2" id="KW-1185">Reference proteome</keyword>